<evidence type="ECO:0000313" key="2">
    <source>
        <dbReference type="Proteomes" id="UP000051888"/>
    </source>
</evidence>
<organism evidence="1 2">
    <name type="scientific">Heyndrickxia shackletonii</name>
    <dbReference type="NCBI Taxonomy" id="157838"/>
    <lineage>
        <taxon>Bacteria</taxon>
        <taxon>Bacillati</taxon>
        <taxon>Bacillota</taxon>
        <taxon>Bacilli</taxon>
        <taxon>Bacillales</taxon>
        <taxon>Bacillaceae</taxon>
        <taxon>Heyndrickxia</taxon>
    </lineage>
</organism>
<dbReference type="AlphaFoldDB" id="A0A0Q3TJD3"/>
<dbReference type="STRING" id="157838.AN964_11525"/>
<name>A0A0Q3TJD3_9BACI</name>
<sequence>MAEVTQDAYIALRTYITSNWKTVSLRNDTNREIKRLTYDSSKVKWTHTKTTEQVQTGVNDFDEPIYDYVEVESNQTLELTITLAGADFSLPATISKSVILNSNNKEISVESFQPFTFENAGDQLTIKHKIQVPAIA</sequence>
<dbReference type="PATRIC" id="fig|157838.3.peg.2538"/>
<accession>A0A0Q3TJD3</accession>
<dbReference type="OrthoDB" id="2973268at2"/>
<protein>
    <submittedName>
        <fullName evidence="1">Uncharacterized protein</fullName>
    </submittedName>
</protein>
<proteinExistence type="predicted"/>
<dbReference type="EMBL" id="LJJC01000004">
    <property type="protein sequence ID" value="KQL54064.1"/>
    <property type="molecule type" value="Genomic_DNA"/>
</dbReference>
<reference evidence="1 2" key="1">
    <citation type="submission" date="2015-09" db="EMBL/GenBank/DDBJ databases">
        <title>Genome sequencing project for genomic taxonomy and phylogenomics of Bacillus-like bacteria.</title>
        <authorList>
            <person name="Liu B."/>
            <person name="Wang J."/>
            <person name="Zhu Y."/>
            <person name="Liu G."/>
            <person name="Chen Q."/>
            <person name="Chen Z."/>
            <person name="Lan J."/>
            <person name="Che J."/>
            <person name="Ge C."/>
            <person name="Shi H."/>
            <person name="Pan Z."/>
            <person name="Liu X."/>
        </authorList>
    </citation>
    <scope>NUCLEOTIDE SEQUENCE [LARGE SCALE GENOMIC DNA]</scope>
    <source>
        <strain evidence="1 2">LMG 18435</strain>
    </source>
</reference>
<comment type="caution">
    <text evidence="1">The sequence shown here is derived from an EMBL/GenBank/DDBJ whole genome shotgun (WGS) entry which is preliminary data.</text>
</comment>
<dbReference type="RefSeq" id="WP_055739816.1">
    <property type="nucleotide sequence ID" value="NZ_JAAIWL010000009.1"/>
</dbReference>
<gene>
    <name evidence="1" type="ORF">AN964_11525</name>
</gene>
<evidence type="ECO:0000313" key="1">
    <source>
        <dbReference type="EMBL" id="KQL54064.1"/>
    </source>
</evidence>
<dbReference type="Proteomes" id="UP000051888">
    <property type="component" value="Unassembled WGS sequence"/>
</dbReference>
<keyword evidence="2" id="KW-1185">Reference proteome</keyword>